<dbReference type="EMBL" id="CP117812">
    <property type="protein sequence ID" value="WDE98338.1"/>
    <property type="molecule type" value="Genomic_DNA"/>
</dbReference>
<sequence length="232" mass="26671">MKNNFAKILVRLGLLSVLLSSCSTGEIELEKTEFRFVALTGYLDESMINKPREDVDIFILNQVITEKETEAALDAGYFVFTDDREVTLISRRPFVKYKRWLMSTLPGRQVPGVIYQLFYEFTNGRQLEVFIVSLNDQVDIKDVAQRSQTIDQLYLSIAGSAMLVVSSDDKKYTEVLKRRISRWKDAGVDGGDYTMYFSIVRDWEIKEQALDKIAGLAFEVESFQKKILSVEK</sequence>
<dbReference type="Proteomes" id="UP001214250">
    <property type="component" value="Chromosome 2"/>
</dbReference>
<protein>
    <recommendedName>
        <fullName evidence="4">Lipoprotein</fullName>
    </recommendedName>
</protein>
<gene>
    <name evidence="2" type="ORF">PQO03_21230</name>
</gene>
<evidence type="ECO:0000313" key="3">
    <source>
        <dbReference type="Proteomes" id="UP001214250"/>
    </source>
</evidence>
<keyword evidence="1" id="KW-0732">Signal</keyword>
<accession>A0ABY7W231</accession>
<feature type="chain" id="PRO_5046094343" description="Lipoprotein" evidence="1">
    <location>
        <begin position="26"/>
        <end position="232"/>
    </location>
</feature>
<reference evidence="2 3" key="1">
    <citation type="submission" date="2023-02" db="EMBL/GenBank/DDBJ databases">
        <title>Genome sequence of Lentisphaera profundi SAORIC-696.</title>
        <authorList>
            <person name="Kim e."/>
            <person name="Cho J.-C."/>
            <person name="Choi A."/>
            <person name="Kang I."/>
        </authorList>
    </citation>
    <scope>NUCLEOTIDE SEQUENCE [LARGE SCALE GENOMIC DNA]</scope>
    <source>
        <strain evidence="2 3">SAORIC-696</strain>
    </source>
</reference>
<evidence type="ECO:0000256" key="1">
    <source>
        <dbReference type="SAM" id="SignalP"/>
    </source>
</evidence>
<evidence type="ECO:0000313" key="2">
    <source>
        <dbReference type="EMBL" id="WDE98338.1"/>
    </source>
</evidence>
<proteinExistence type="predicted"/>
<keyword evidence="3" id="KW-1185">Reference proteome</keyword>
<dbReference type="PROSITE" id="PS51257">
    <property type="entry name" value="PROKAR_LIPOPROTEIN"/>
    <property type="match status" value="1"/>
</dbReference>
<feature type="signal peptide" evidence="1">
    <location>
        <begin position="1"/>
        <end position="25"/>
    </location>
</feature>
<dbReference type="RefSeq" id="WP_274153212.1">
    <property type="nucleotide sequence ID" value="NZ_CP117812.1"/>
</dbReference>
<name>A0ABY7W231_9BACT</name>
<evidence type="ECO:0008006" key="4">
    <source>
        <dbReference type="Google" id="ProtNLM"/>
    </source>
</evidence>
<organism evidence="2 3">
    <name type="scientific">Lentisphaera profundi</name>
    <dbReference type="NCBI Taxonomy" id="1658616"/>
    <lineage>
        <taxon>Bacteria</taxon>
        <taxon>Pseudomonadati</taxon>
        <taxon>Lentisphaerota</taxon>
        <taxon>Lentisphaeria</taxon>
        <taxon>Lentisphaerales</taxon>
        <taxon>Lentisphaeraceae</taxon>
        <taxon>Lentisphaera</taxon>
    </lineage>
</organism>